<dbReference type="OrthoDB" id="2684605at2759"/>
<organism evidence="2 3">
    <name type="scientific">Armillaria ostoyae</name>
    <name type="common">Armillaria root rot fungus</name>
    <dbReference type="NCBI Taxonomy" id="47428"/>
    <lineage>
        <taxon>Eukaryota</taxon>
        <taxon>Fungi</taxon>
        <taxon>Dikarya</taxon>
        <taxon>Basidiomycota</taxon>
        <taxon>Agaricomycotina</taxon>
        <taxon>Agaricomycetes</taxon>
        <taxon>Agaricomycetidae</taxon>
        <taxon>Agaricales</taxon>
        <taxon>Marasmiineae</taxon>
        <taxon>Physalacriaceae</taxon>
        <taxon>Armillaria</taxon>
    </lineage>
</organism>
<sequence length="379" mass="42297">MSTTTTASLGDRLRIAVALTALKYKPQDSSIECTWIRYTIRRMKANAQPRAFFFIPHPFRIVQTVVVVGIGVHVLELELSSGDLIIAYVASLRAELVKDIPADDPWRHRAEALEKRLRELEVELETEKTKNLEVKEKEPEKEKKRGNRKKAIRGILDDPPTADTSSLFSTFAVYERACDSGDAELLLSAAIRAVESCASFLERPRKEIGKGQVEMVGRLVGYVMEKVLTEDIVSLVVDRIVSPALGMLGGSEYLEDVFGRSAGMTDVRPEVVVLVEEVAGHLERMSGAREALALESIRHLNKARSLNSSAVARLASKDAVWYYSAVLACLFASPSVVDPFLGDRVLQEMVQLFRHNETGVEQEMVLGVMEKFWLHQKDI</sequence>
<name>A0A284R9L6_ARMOS</name>
<accession>A0A284R9L6</accession>
<dbReference type="AlphaFoldDB" id="A0A284R9L6"/>
<dbReference type="EMBL" id="FUEG01000006">
    <property type="protein sequence ID" value="SJL05415.1"/>
    <property type="molecule type" value="Genomic_DNA"/>
</dbReference>
<dbReference type="Proteomes" id="UP000219338">
    <property type="component" value="Unassembled WGS sequence"/>
</dbReference>
<proteinExistence type="predicted"/>
<feature type="compositionally biased region" description="Basic and acidic residues" evidence="1">
    <location>
        <begin position="128"/>
        <end position="143"/>
    </location>
</feature>
<gene>
    <name evidence="2" type="ORF">ARMOST_08782</name>
</gene>
<feature type="region of interest" description="Disordered" evidence="1">
    <location>
        <begin position="128"/>
        <end position="155"/>
    </location>
</feature>
<dbReference type="OMA" id="LFRHNET"/>
<reference evidence="3" key="1">
    <citation type="journal article" date="2017" name="Nat. Ecol. Evol.">
        <title>Genome expansion and lineage-specific genetic innovations in the forest pathogenic fungi Armillaria.</title>
        <authorList>
            <person name="Sipos G."/>
            <person name="Prasanna A.N."/>
            <person name="Walter M.C."/>
            <person name="O'Connor E."/>
            <person name="Balint B."/>
            <person name="Krizsan K."/>
            <person name="Kiss B."/>
            <person name="Hess J."/>
            <person name="Varga T."/>
            <person name="Slot J."/>
            <person name="Riley R."/>
            <person name="Boka B."/>
            <person name="Rigling D."/>
            <person name="Barry K."/>
            <person name="Lee J."/>
            <person name="Mihaltcheva S."/>
            <person name="LaButti K."/>
            <person name="Lipzen A."/>
            <person name="Waldron R."/>
            <person name="Moloney N.M."/>
            <person name="Sperisen C."/>
            <person name="Kredics L."/>
            <person name="Vagvoelgyi C."/>
            <person name="Patrignani A."/>
            <person name="Fitzpatrick D."/>
            <person name="Nagy I."/>
            <person name="Doyle S."/>
            <person name="Anderson J.B."/>
            <person name="Grigoriev I.V."/>
            <person name="Gueldener U."/>
            <person name="Muensterkoetter M."/>
            <person name="Nagy L.G."/>
        </authorList>
    </citation>
    <scope>NUCLEOTIDE SEQUENCE [LARGE SCALE GENOMIC DNA]</scope>
    <source>
        <strain evidence="3">C18/9</strain>
    </source>
</reference>
<keyword evidence="3" id="KW-1185">Reference proteome</keyword>
<evidence type="ECO:0000313" key="2">
    <source>
        <dbReference type="EMBL" id="SJL05415.1"/>
    </source>
</evidence>
<evidence type="ECO:0000256" key="1">
    <source>
        <dbReference type="SAM" id="MobiDB-lite"/>
    </source>
</evidence>
<evidence type="ECO:0000313" key="3">
    <source>
        <dbReference type="Proteomes" id="UP000219338"/>
    </source>
</evidence>
<protein>
    <submittedName>
        <fullName evidence="2">Uncharacterized protein</fullName>
    </submittedName>
</protein>